<organism evidence="1 2">
    <name type="scientific">Chryseobacterium geocarposphaerae</name>
    <dbReference type="NCBI Taxonomy" id="1416776"/>
    <lineage>
        <taxon>Bacteria</taxon>
        <taxon>Pseudomonadati</taxon>
        <taxon>Bacteroidota</taxon>
        <taxon>Flavobacteriia</taxon>
        <taxon>Flavobacteriales</taxon>
        <taxon>Weeksellaceae</taxon>
        <taxon>Chryseobacterium group</taxon>
        <taxon>Chryseobacterium</taxon>
    </lineage>
</organism>
<evidence type="ECO:0000313" key="1">
    <source>
        <dbReference type="EMBL" id="PJJ66345.1"/>
    </source>
</evidence>
<reference evidence="1 2" key="1">
    <citation type="submission" date="2017-11" db="EMBL/GenBank/DDBJ databases">
        <title>Genomic Encyclopedia of Archaeal and Bacterial Type Strains, Phase II (KMG-II): From Individual Species to Whole Genera.</title>
        <authorList>
            <person name="Goeker M."/>
        </authorList>
    </citation>
    <scope>NUCLEOTIDE SEQUENCE [LARGE SCALE GENOMIC DNA]</scope>
    <source>
        <strain evidence="1 2">DSM 27617</strain>
    </source>
</reference>
<proteinExistence type="predicted"/>
<protein>
    <submittedName>
        <fullName evidence="1">Uncharacterized protein</fullName>
    </submittedName>
</protein>
<dbReference type="Proteomes" id="UP000228740">
    <property type="component" value="Unassembled WGS sequence"/>
</dbReference>
<keyword evidence="2" id="KW-1185">Reference proteome</keyword>
<comment type="caution">
    <text evidence="1">The sequence shown here is derived from an EMBL/GenBank/DDBJ whole genome shotgun (WGS) entry which is preliminary data.</text>
</comment>
<gene>
    <name evidence="1" type="ORF">CLV73_0314</name>
</gene>
<accession>A0A2M9C695</accession>
<dbReference type="EMBL" id="PGFD01000001">
    <property type="protein sequence ID" value="PJJ66345.1"/>
    <property type="molecule type" value="Genomic_DNA"/>
</dbReference>
<name>A0A2M9C695_9FLAO</name>
<evidence type="ECO:0000313" key="2">
    <source>
        <dbReference type="Proteomes" id="UP000228740"/>
    </source>
</evidence>
<dbReference type="AlphaFoldDB" id="A0A2M9C695"/>
<sequence length="35" mass="4122">MQKVILKMKGFKNVEMFKVMELEMGSAELSKQIKF</sequence>